<reference evidence="2" key="1">
    <citation type="submission" date="2023-07" db="EMBL/GenBank/DDBJ databases">
        <title>30 novel species of actinomycetes from the DSMZ collection.</title>
        <authorList>
            <person name="Nouioui I."/>
        </authorList>
    </citation>
    <scope>NUCLEOTIDE SEQUENCE [LARGE SCALE GENOMIC DNA]</scope>
    <source>
        <strain evidence="2">DSM 44938</strain>
    </source>
</reference>
<accession>A0ABU2MPB1</accession>
<gene>
    <name evidence="1" type="ORF">RM590_12090</name>
</gene>
<protein>
    <submittedName>
        <fullName evidence="1">Uncharacterized protein</fullName>
    </submittedName>
</protein>
<evidence type="ECO:0000313" key="1">
    <source>
        <dbReference type="EMBL" id="MDT0343350.1"/>
    </source>
</evidence>
<dbReference type="EMBL" id="JAVREL010000005">
    <property type="protein sequence ID" value="MDT0343350.1"/>
    <property type="molecule type" value="Genomic_DNA"/>
</dbReference>
<dbReference type="Proteomes" id="UP001183246">
    <property type="component" value="Unassembled WGS sequence"/>
</dbReference>
<proteinExistence type="predicted"/>
<organism evidence="1 2">
    <name type="scientific">Streptomyces litchfieldiae</name>
    <dbReference type="NCBI Taxonomy" id="3075543"/>
    <lineage>
        <taxon>Bacteria</taxon>
        <taxon>Bacillati</taxon>
        <taxon>Actinomycetota</taxon>
        <taxon>Actinomycetes</taxon>
        <taxon>Kitasatosporales</taxon>
        <taxon>Streptomycetaceae</taxon>
        <taxon>Streptomyces</taxon>
    </lineage>
</organism>
<keyword evidence="2" id="KW-1185">Reference proteome</keyword>
<comment type="caution">
    <text evidence="1">The sequence shown here is derived from an EMBL/GenBank/DDBJ whole genome shotgun (WGS) entry which is preliminary data.</text>
</comment>
<sequence length="103" mass="11262">MDPNPLVGDLYPRLAAELTTLLNEAGEPGLARQIPELRLVADCGCGDDFCRSFATVEHPEGKPYGPGHRNVILEPEQGMLVLDVIGGAEERIAYVEVLYRDRA</sequence>
<name>A0ABU2MPB1_9ACTN</name>
<evidence type="ECO:0000313" key="2">
    <source>
        <dbReference type="Proteomes" id="UP001183246"/>
    </source>
</evidence>
<dbReference type="RefSeq" id="WP_311704475.1">
    <property type="nucleotide sequence ID" value="NZ_JAVREL010000005.1"/>
</dbReference>